<evidence type="ECO:0000259" key="7">
    <source>
        <dbReference type="SMART" id="SM01190"/>
    </source>
</evidence>
<comment type="subcellular location">
    <subcellularLocation>
        <location evidence="1">Membrane</location>
        <topology evidence="1">Single-pass type I membrane protein</topology>
    </subcellularLocation>
</comment>
<evidence type="ECO:0000313" key="8">
    <source>
        <dbReference type="EMBL" id="PHJ18969.1"/>
    </source>
</evidence>
<keyword evidence="6" id="KW-0472">Membrane</keyword>
<comment type="similarity">
    <text evidence="2">Belongs to the EMP24/GP25L family.</text>
</comment>
<evidence type="ECO:0000256" key="5">
    <source>
        <dbReference type="ARBA" id="ARBA00022989"/>
    </source>
</evidence>
<dbReference type="SMART" id="SM01190">
    <property type="entry name" value="EMP24_GP25L"/>
    <property type="match status" value="1"/>
</dbReference>
<dbReference type="GO" id="GO:0016020">
    <property type="term" value="C:membrane"/>
    <property type="evidence" value="ECO:0007669"/>
    <property type="project" value="UniProtKB-SubCell"/>
</dbReference>
<dbReference type="VEuPathDB" id="ToxoDB:CSUI_007204"/>
<dbReference type="GeneID" id="94430565"/>
<keyword evidence="3" id="KW-0812">Transmembrane</keyword>
<evidence type="ECO:0000256" key="3">
    <source>
        <dbReference type="ARBA" id="ARBA00022692"/>
    </source>
</evidence>
<dbReference type="AlphaFoldDB" id="A0A2C6KPB6"/>
<sequence length="246" mass="26991">MAVPRVSPSRGLSLTSQPRVFSLLFPAVYFLVTAARSVDAVLFELPGGAVDCFFINVVAPAMSINGRYETFFGDRSISVSIEGPVIPPDPKVPKPTVKRQELFKSDKETDSFQAKLPAIGFYEICLRNQLSYQQTVTLNFHVAPQAAASPGVKGGASPVFPDVNQLVMSSQTEELKNLSDKVLEMANGLFEQQSNSLARMAVHEELGTSTRNRASLWKAIQMCTQIVLSVIHIYAVRSHFEVKTIV</sequence>
<accession>A0A2C6KPB6</accession>
<keyword evidence="9" id="KW-1185">Reference proteome</keyword>
<name>A0A2C6KPB6_9APIC</name>
<reference evidence="8 9" key="1">
    <citation type="journal article" date="2017" name="Int. J. Parasitol.">
        <title>The genome of the protozoan parasite Cystoisospora suis and a reverse vaccinology approach to identify vaccine candidates.</title>
        <authorList>
            <person name="Palmieri N."/>
            <person name="Shrestha A."/>
            <person name="Ruttkowski B."/>
            <person name="Beck T."/>
            <person name="Vogl C."/>
            <person name="Tomley F."/>
            <person name="Blake D.P."/>
            <person name="Joachim A."/>
        </authorList>
    </citation>
    <scope>NUCLEOTIDE SEQUENCE [LARGE SCALE GENOMIC DNA]</scope>
    <source>
        <strain evidence="8 9">Wien I</strain>
    </source>
</reference>
<proteinExistence type="inferred from homology"/>
<dbReference type="OrthoDB" id="330198at2759"/>
<dbReference type="InterPro" id="IPR015720">
    <property type="entry name" value="Emp24-like"/>
</dbReference>
<evidence type="ECO:0000256" key="1">
    <source>
        <dbReference type="ARBA" id="ARBA00004479"/>
    </source>
</evidence>
<evidence type="ECO:0000256" key="2">
    <source>
        <dbReference type="ARBA" id="ARBA00007104"/>
    </source>
</evidence>
<feature type="domain" description="GOLD" evidence="7">
    <location>
        <begin position="40"/>
        <end position="241"/>
    </location>
</feature>
<keyword evidence="5" id="KW-1133">Transmembrane helix</keyword>
<dbReference type="PANTHER" id="PTHR22811">
    <property type="entry name" value="TRANSMEMBRANE EMP24 DOMAIN-CONTAINING PROTEIN"/>
    <property type="match status" value="1"/>
</dbReference>
<gene>
    <name evidence="8" type="ORF">CSUI_007204</name>
</gene>
<evidence type="ECO:0000256" key="4">
    <source>
        <dbReference type="ARBA" id="ARBA00022729"/>
    </source>
</evidence>
<evidence type="ECO:0000256" key="6">
    <source>
        <dbReference type="ARBA" id="ARBA00023136"/>
    </source>
</evidence>
<comment type="caution">
    <text evidence="8">The sequence shown here is derived from an EMBL/GenBank/DDBJ whole genome shotgun (WGS) entry which is preliminary data.</text>
</comment>
<dbReference type="RefSeq" id="XP_067920671.1">
    <property type="nucleotide sequence ID" value="XM_068067354.1"/>
</dbReference>
<dbReference type="EMBL" id="MIGC01003744">
    <property type="protein sequence ID" value="PHJ18969.1"/>
    <property type="molecule type" value="Genomic_DNA"/>
</dbReference>
<organism evidence="8 9">
    <name type="scientific">Cystoisospora suis</name>
    <dbReference type="NCBI Taxonomy" id="483139"/>
    <lineage>
        <taxon>Eukaryota</taxon>
        <taxon>Sar</taxon>
        <taxon>Alveolata</taxon>
        <taxon>Apicomplexa</taxon>
        <taxon>Conoidasida</taxon>
        <taxon>Coccidia</taxon>
        <taxon>Eucoccidiorida</taxon>
        <taxon>Eimeriorina</taxon>
        <taxon>Sarcocystidae</taxon>
        <taxon>Cystoisospora</taxon>
    </lineage>
</organism>
<dbReference type="Proteomes" id="UP000221165">
    <property type="component" value="Unassembled WGS sequence"/>
</dbReference>
<protein>
    <submittedName>
        <fullName evidence="8">Emp24 gp25l p24 family protein</fullName>
    </submittedName>
</protein>
<keyword evidence="4" id="KW-0732">Signal</keyword>
<evidence type="ECO:0000313" key="9">
    <source>
        <dbReference type="Proteomes" id="UP000221165"/>
    </source>
</evidence>
<dbReference type="InterPro" id="IPR009038">
    <property type="entry name" value="GOLD_dom"/>
</dbReference>
<dbReference type="Pfam" id="PF01105">
    <property type="entry name" value="EMP24_GP25L"/>
    <property type="match status" value="1"/>
</dbReference>